<dbReference type="RefSeq" id="WP_131911533.1">
    <property type="nucleotide sequence ID" value="NZ_OU594967.1"/>
</dbReference>
<keyword evidence="6 10" id="KW-0812">Transmembrane</keyword>
<feature type="transmembrane region" description="Helical" evidence="10">
    <location>
        <begin position="54"/>
        <end position="74"/>
    </location>
</feature>
<dbReference type="EMBL" id="SMGD01000011">
    <property type="protein sequence ID" value="TCK58563.1"/>
    <property type="molecule type" value="Genomic_DNA"/>
</dbReference>
<feature type="transmembrane region" description="Helical" evidence="10">
    <location>
        <begin position="22"/>
        <end position="42"/>
    </location>
</feature>
<evidence type="ECO:0000256" key="3">
    <source>
        <dbReference type="ARBA" id="ARBA00010072"/>
    </source>
</evidence>
<protein>
    <submittedName>
        <fullName evidence="12">Amino acid ABC transporter membrane protein 2 (PAAT family)</fullName>
    </submittedName>
</protein>
<keyword evidence="5" id="KW-1003">Cell membrane</keyword>
<name>A0A4R1K4B5_9GAMM</name>
<dbReference type="PANTHER" id="PTHR30614:SF20">
    <property type="entry name" value="GLUTAMINE TRANSPORT SYSTEM PERMEASE PROTEIN GLNP"/>
    <property type="match status" value="1"/>
</dbReference>
<keyword evidence="9 10" id="KW-0472">Membrane</keyword>
<feature type="transmembrane region" description="Helical" evidence="10">
    <location>
        <begin position="131"/>
        <end position="149"/>
    </location>
</feature>
<evidence type="ECO:0000256" key="5">
    <source>
        <dbReference type="ARBA" id="ARBA00022475"/>
    </source>
</evidence>
<feature type="domain" description="ABC transmembrane type-1" evidence="11">
    <location>
        <begin position="18"/>
        <end position="202"/>
    </location>
</feature>
<accession>A0A4R1K4B5</accession>
<comment type="subcellular location">
    <subcellularLocation>
        <location evidence="2">Cell inner membrane</location>
        <topology evidence="2">Multi-pass membrane protein</topology>
    </subcellularLocation>
    <subcellularLocation>
        <location evidence="10">Cell membrane</location>
        <topology evidence="10">Multi-pass membrane protein</topology>
    </subcellularLocation>
</comment>
<dbReference type="NCBIfam" id="TIGR01726">
    <property type="entry name" value="HEQRo_perm_3TM"/>
    <property type="match status" value="1"/>
</dbReference>
<dbReference type="CDD" id="cd06261">
    <property type="entry name" value="TM_PBP2"/>
    <property type="match status" value="1"/>
</dbReference>
<keyword evidence="13" id="KW-1185">Reference proteome</keyword>
<dbReference type="OrthoDB" id="9809799at2"/>
<dbReference type="InterPro" id="IPR043429">
    <property type="entry name" value="ArtM/GltK/GlnP/TcyL/YhdX-like"/>
</dbReference>
<dbReference type="Pfam" id="PF00528">
    <property type="entry name" value="BPD_transp_1"/>
    <property type="match status" value="1"/>
</dbReference>
<keyword evidence="4 10" id="KW-0813">Transport</keyword>
<dbReference type="InterPro" id="IPR010065">
    <property type="entry name" value="AA_ABC_transptr_permease_3TM"/>
</dbReference>
<dbReference type="PANTHER" id="PTHR30614">
    <property type="entry name" value="MEMBRANE COMPONENT OF AMINO ACID ABC TRANSPORTER"/>
    <property type="match status" value="1"/>
</dbReference>
<evidence type="ECO:0000313" key="13">
    <source>
        <dbReference type="Proteomes" id="UP000295565"/>
    </source>
</evidence>
<evidence type="ECO:0000256" key="4">
    <source>
        <dbReference type="ARBA" id="ARBA00022448"/>
    </source>
</evidence>
<dbReference type="GO" id="GO:0006865">
    <property type="term" value="P:amino acid transport"/>
    <property type="evidence" value="ECO:0007669"/>
    <property type="project" value="UniProtKB-KW"/>
</dbReference>
<dbReference type="GO" id="GO:0043190">
    <property type="term" value="C:ATP-binding cassette (ABC) transporter complex"/>
    <property type="evidence" value="ECO:0007669"/>
    <property type="project" value="InterPro"/>
</dbReference>
<evidence type="ECO:0000313" key="12">
    <source>
        <dbReference type="EMBL" id="TCK58563.1"/>
    </source>
</evidence>
<evidence type="ECO:0000256" key="6">
    <source>
        <dbReference type="ARBA" id="ARBA00022692"/>
    </source>
</evidence>
<dbReference type="PROSITE" id="PS50928">
    <property type="entry name" value="ABC_TM1"/>
    <property type="match status" value="1"/>
</dbReference>
<dbReference type="InterPro" id="IPR000515">
    <property type="entry name" value="MetI-like"/>
</dbReference>
<evidence type="ECO:0000256" key="2">
    <source>
        <dbReference type="ARBA" id="ARBA00004429"/>
    </source>
</evidence>
<feature type="transmembrane region" description="Helical" evidence="10">
    <location>
        <begin position="187"/>
        <end position="206"/>
    </location>
</feature>
<comment type="similarity">
    <text evidence="3">Belongs to the binding-protein-dependent transport system permease family. HisMQ subfamily.</text>
</comment>
<dbReference type="AlphaFoldDB" id="A0A4R1K4B5"/>
<evidence type="ECO:0000256" key="9">
    <source>
        <dbReference type="ARBA" id="ARBA00023136"/>
    </source>
</evidence>
<evidence type="ECO:0000256" key="10">
    <source>
        <dbReference type="RuleBase" id="RU363032"/>
    </source>
</evidence>
<dbReference type="InterPro" id="IPR035906">
    <property type="entry name" value="MetI-like_sf"/>
</dbReference>
<dbReference type="Gene3D" id="1.10.3720.10">
    <property type="entry name" value="MetI-like"/>
    <property type="match status" value="1"/>
</dbReference>
<evidence type="ECO:0000259" key="11">
    <source>
        <dbReference type="PROSITE" id="PS50928"/>
    </source>
</evidence>
<comment type="function">
    <text evidence="1">Part of the binding-protein-dependent transport system for glutamine; probably responsible for the translocation of the substrate across the membrane.</text>
</comment>
<proteinExistence type="inferred from homology"/>
<evidence type="ECO:0000256" key="7">
    <source>
        <dbReference type="ARBA" id="ARBA00022970"/>
    </source>
</evidence>
<evidence type="ECO:0000256" key="1">
    <source>
        <dbReference type="ARBA" id="ARBA00003159"/>
    </source>
</evidence>
<evidence type="ECO:0000256" key="8">
    <source>
        <dbReference type="ARBA" id="ARBA00022989"/>
    </source>
</evidence>
<dbReference type="GO" id="GO:0022857">
    <property type="term" value="F:transmembrane transporter activity"/>
    <property type="evidence" value="ECO:0007669"/>
    <property type="project" value="InterPro"/>
</dbReference>
<keyword evidence="8 10" id="KW-1133">Transmembrane helix</keyword>
<keyword evidence="7" id="KW-0029">Amino-acid transport</keyword>
<dbReference type="SUPFAM" id="SSF161098">
    <property type="entry name" value="MetI-like"/>
    <property type="match status" value="1"/>
</dbReference>
<dbReference type="Proteomes" id="UP000295565">
    <property type="component" value="Unassembled WGS sequence"/>
</dbReference>
<feature type="transmembrane region" description="Helical" evidence="10">
    <location>
        <begin position="86"/>
        <end position="106"/>
    </location>
</feature>
<comment type="caution">
    <text evidence="12">The sequence shown here is derived from an EMBL/GenBank/DDBJ whole genome shotgun (WGS) entry which is preliminary data.</text>
</comment>
<organism evidence="12 13">
    <name type="scientific">Celerinatantimonas diazotrophica</name>
    <dbReference type="NCBI Taxonomy" id="412034"/>
    <lineage>
        <taxon>Bacteria</taxon>
        <taxon>Pseudomonadati</taxon>
        <taxon>Pseudomonadota</taxon>
        <taxon>Gammaproteobacteria</taxon>
        <taxon>Celerinatantimonadaceae</taxon>
        <taxon>Celerinatantimonas</taxon>
    </lineage>
</organism>
<gene>
    <name evidence="12" type="ORF">EV690_0693</name>
</gene>
<sequence>MNEWADIWKARDIYINGFYETLYLFVVSSILAFLLGCVFLFIYEGKWRVTNHILIGFVSMMRTLPFLILAYLMYYGLPQFGIRFDATTAGVLALWFYHGAYFFEIFRGQRIVMPKGLIEAAVAHGFRRHQVFIHIILPYVSMSSLPLLGNQLIICLKDTAFLCIITVQEITAAANSVQATYFIPLKAFLVAIALYWVIGLVLEFSVRKLRLFSRKRGFTHV</sequence>
<reference evidence="12 13" key="1">
    <citation type="submission" date="2019-03" db="EMBL/GenBank/DDBJ databases">
        <title>Genomic Encyclopedia of Type Strains, Phase IV (KMG-IV): sequencing the most valuable type-strain genomes for metagenomic binning, comparative biology and taxonomic classification.</title>
        <authorList>
            <person name="Goeker M."/>
        </authorList>
    </citation>
    <scope>NUCLEOTIDE SEQUENCE [LARGE SCALE GENOMIC DNA]</scope>
    <source>
        <strain evidence="12 13">DSM 18577</strain>
    </source>
</reference>